<dbReference type="EC" id="2.7.7.85" evidence="10"/>
<dbReference type="Pfam" id="PF02457">
    <property type="entry name" value="DAC"/>
    <property type="match status" value="1"/>
</dbReference>
<dbReference type="PANTHER" id="PTHR34185:SF1">
    <property type="entry name" value="DIADENYLATE CYCLASE"/>
    <property type="match status" value="1"/>
</dbReference>
<keyword evidence="6 10" id="KW-0547">Nucleotide-binding</keyword>
<keyword evidence="3 10" id="KW-0808">Transferase</keyword>
<reference evidence="12 13" key="1">
    <citation type="submission" date="2022-06" db="EMBL/GenBank/DDBJ databases">
        <title>Isolation of gut microbiota from human fecal samples.</title>
        <authorList>
            <person name="Pamer E.G."/>
            <person name="Barat B."/>
            <person name="Waligurski E."/>
            <person name="Medina S."/>
            <person name="Paddock L."/>
            <person name="Mostad J."/>
        </authorList>
    </citation>
    <scope>NUCLEOTIDE SEQUENCE [LARGE SCALE GENOMIC DNA]</scope>
    <source>
        <strain evidence="12 13">DFI.9.90</strain>
    </source>
</reference>
<dbReference type="AlphaFoldDB" id="A0AAW5K3L2"/>
<evidence type="ECO:0000256" key="5">
    <source>
        <dbReference type="ARBA" id="ARBA00022695"/>
    </source>
</evidence>
<evidence type="ECO:0000259" key="11">
    <source>
        <dbReference type="PROSITE" id="PS51794"/>
    </source>
</evidence>
<dbReference type="Gene3D" id="3.40.1700.10">
    <property type="entry name" value="DNA integrity scanning protein, DisA, N-terminal domain"/>
    <property type="match status" value="1"/>
</dbReference>
<comment type="function">
    <text evidence="10">Catalyzes the condensation of 2 ATP molecules into cyclic di-AMP (c-di-AMP), a second messenger used to regulate differing processes in different bacteria.</text>
</comment>
<dbReference type="HAMAP" id="MF_01499">
    <property type="entry name" value="DacA"/>
    <property type="match status" value="1"/>
</dbReference>
<dbReference type="GeneID" id="95755999"/>
<feature type="transmembrane region" description="Helical" evidence="10">
    <location>
        <begin position="59"/>
        <end position="77"/>
    </location>
</feature>
<feature type="domain" description="DAC" evidence="11">
    <location>
        <begin position="78"/>
        <end position="236"/>
    </location>
</feature>
<evidence type="ECO:0000256" key="7">
    <source>
        <dbReference type="ARBA" id="ARBA00022840"/>
    </source>
</evidence>
<keyword evidence="13" id="KW-1185">Reference proteome</keyword>
<evidence type="ECO:0000256" key="3">
    <source>
        <dbReference type="ARBA" id="ARBA00022679"/>
    </source>
</evidence>
<evidence type="ECO:0000313" key="13">
    <source>
        <dbReference type="Proteomes" id="UP001205919"/>
    </source>
</evidence>
<dbReference type="GO" id="GO:0005524">
    <property type="term" value="F:ATP binding"/>
    <property type="evidence" value="ECO:0007669"/>
    <property type="project" value="UniProtKB-UniRule"/>
</dbReference>
<feature type="transmembrane region" description="Helical" evidence="10">
    <location>
        <begin position="36"/>
        <end position="53"/>
    </location>
</feature>
<organism evidence="12 13">
    <name type="scientific">Cloacibacillus evryensis</name>
    <dbReference type="NCBI Taxonomy" id="508460"/>
    <lineage>
        <taxon>Bacteria</taxon>
        <taxon>Thermotogati</taxon>
        <taxon>Synergistota</taxon>
        <taxon>Synergistia</taxon>
        <taxon>Synergistales</taxon>
        <taxon>Synergistaceae</taxon>
        <taxon>Cloacibacillus</taxon>
    </lineage>
</organism>
<evidence type="ECO:0000256" key="2">
    <source>
        <dbReference type="ARBA" id="ARBA00022475"/>
    </source>
</evidence>
<comment type="caution">
    <text evidence="12">The sequence shown here is derived from an EMBL/GenBank/DDBJ whole genome shotgun (WGS) entry which is preliminary data.</text>
</comment>
<keyword evidence="7 10" id="KW-0067">ATP-binding</keyword>
<comment type="similarity">
    <text evidence="10">Belongs to the adenylate cyclase family. DacA/CdaA subfamily.</text>
</comment>
<keyword evidence="8 10" id="KW-1133">Transmembrane helix</keyword>
<dbReference type="EMBL" id="JANFYT010000035">
    <property type="protein sequence ID" value="MCQ4815405.1"/>
    <property type="molecule type" value="Genomic_DNA"/>
</dbReference>
<dbReference type="InterPro" id="IPR034701">
    <property type="entry name" value="CdaA"/>
</dbReference>
<dbReference type="PIRSF" id="PIRSF004793">
    <property type="entry name" value="UCP004793"/>
    <property type="match status" value="1"/>
</dbReference>
<comment type="caution">
    <text evidence="10">Lacks conserved residue(s) required for the propagation of feature annotation.</text>
</comment>
<dbReference type="SUPFAM" id="SSF143597">
    <property type="entry name" value="YojJ-like"/>
    <property type="match status" value="1"/>
</dbReference>
<accession>A0AAW5K3L2</accession>
<dbReference type="Pfam" id="PF19293">
    <property type="entry name" value="CdaA_N"/>
    <property type="match status" value="1"/>
</dbReference>
<dbReference type="Proteomes" id="UP001205919">
    <property type="component" value="Unassembled WGS sequence"/>
</dbReference>
<dbReference type="GO" id="GO:0106408">
    <property type="term" value="F:diadenylate cyclase activity"/>
    <property type="evidence" value="ECO:0007669"/>
    <property type="project" value="UniProtKB-EC"/>
</dbReference>
<dbReference type="PANTHER" id="PTHR34185">
    <property type="entry name" value="DIADENYLATE CYCLASE"/>
    <property type="match status" value="1"/>
</dbReference>
<dbReference type="InterPro" id="IPR003390">
    <property type="entry name" value="DNA_integrity_scan_DisA_N"/>
</dbReference>
<evidence type="ECO:0000313" key="12">
    <source>
        <dbReference type="EMBL" id="MCQ4815405.1"/>
    </source>
</evidence>
<gene>
    <name evidence="12" type="primary">cdaA</name>
    <name evidence="10" type="synonym">dacA</name>
    <name evidence="12" type="ORF">NE630_13275</name>
</gene>
<dbReference type="InterPro" id="IPR045585">
    <property type="entry name" value="CdaA_N"/>
</dbReference>
<keyword evidence="9 10" id="KW-0472">Membrane</keyword>
<evidence type="ECO:0000256" key="9">
    <source>
        <dbReference type="ARBA" id="ARBA00023136"/>
    </source>
</evidence>
<keyword evidence="4 10" id="KW-0812">Transmembrane</keyword>
<dbReference type="GO" id="GO:0004016">
    <property type="term" value="F:adenylate cyclase activity"/>
    <property type="evidence" value="ECO:0007669"/>
    <property type="project" value="UniProtKB-UniRule"/>
</dbReference>
<dbReference type="PROSITE" id="PS51794">
    <property type="entry name" value="DAC"/>
    <property type="match status" value="1"/>
</dbReference>
<dbReference type="RefSeq" id="WP_008709715.1">
    <property type="nucleotide sequence ID" value="NZ_CABKQM010000004.1"/>
</dbReference>
<comment type="catalytic activity">
    <reaction evidence="1 10">
        <text>2 ATP = 3',3'-c-di-AMP + 2 diphosphate</text>
        <dbReference type="Rhea" id="RHEA:35655"/>
        <dbReference type="ChEBI" id="CHEBI:30616"/>
        <dbReference type="ChEBI" id="CHEBI:33019"/>
        <dbReference type="ChEBI" id="CHEBI:71500"/>
        <dbReference type="EC" id="2.7.7.85"/>
    </reaction>
</comment>
<proteinExistence type="inferred from homology"/>
<keyword evidence="2 10" id="KW-1003">Cell membrane</keyword>
<sequence length="275" mass="31052">MAFFDLRWQDFLDILIVAFLIYRVLMLLVGTRAMQLLRGVLIIGFIGAVANILELRSLSWIIGKMLGAFIIVVPVLFQPELRHMLEELGKGHLWKVGRNEEDIDLRADQLSKALTYCQSQRIGALCVLQRDTSLKEVWRTAVMLKADITEELLISIFWPGTPLHDGAVVMDQQSIVAAGCYLPLTEKTDISRWYGTRHRAALGVTEMSDAIALVVSEERGEITAAVGGHFSKPLSEAQLKKICSHYFSFESKETNFMDRLREEIQQQWAGGDKNV</sequence>
<keyword evidence="5 10" id="KW-0548">Nucleotidyltransferase</keyword>
<name>A0AAW5K3L2_9BACT</name>
<dbReference type="InterPro" id="IPR050338">
    <property type="entry name" value="DisA"/>
</dbReference>
<comment type="subunit">
    <text evidence="10">Probably a homodimer.</text>
</comment>
<evidence type="ECO:0000256" key="10">
    <source>
        <dbReference type="HAMAP-Rule" id="MF_01499"/>
    </source>
</evidence>
<evidence type="ECO:0000256" key="1">
    <source>
        <dbReference type="ARBA" id="ARBA00000877"/>
    </source>
</evidence>
<protein>
    <recommendedName>
        <fullName evidence="10">Diadenylate cyclase</fullName>
        <shortName evidence="10">DAC</shortName>
        <ecNumber evidence="10">2.7.7.85</ecNumber>
    </recommendedName>
    <alternativeName>
        <fullName evidence="10">Cyclic-di-AMP synthase</fullName>
        <shortName evidence="10">c-di-AMP synthase</shortName>
    </alternativeName>
</protein>
<evidence type="ECO:0000256" key="8">
    <source>
        <dbReference type="ARBA" id="ARBA00022989"/>
    </source>
</evidence>
<evidence type="ECO:0000256" key="4">
    <source>
        <dbReference type="ARBA" id="ARBA00022692"/>
    </source>
</evidence>
<evidence type="ECO:0000256" key="6">
    <source>
        <dbReference type="ARBA" id="ARBA00022741"/>
    </source>
</evidence>
<dbReference type="NCBIfam" id="TIGR00159">
    <property type="entry name" value="diadenylate cyclase CdaA"/>
    <property type="match status" value="1"/>
</dbReference>
<dbReference type="GO" id="GO:0006171">
    <property type="term" value="P:cAMP biosynthetic process"/>
    <property type="evidence" value="ECO:0007669"/>
    <property type="project" value="InterPro"/>
</dbReference>
<feature type="transmembrane region" description="Helical" evidence="10">
    <location>
        <begin position="12"/>
        <end position="29"/>
    </location>
</feature>
<dbReference type="InterPro" id="IPR036888">
    <property type="entry name" value="DNA_integrity_DisA_N_sf"/>
</dbReference>
<dbReference type="InterPro" id="IPR014046">
    <property type="entry name" value="C-di-AMP_synthase"/>
</dbReference>